<name>A0ABR0QS73_GOSAR</name>
<organism evidence="1 2">
    <name type="scientific">Gossypium arboreum</name>
    <name type="common">Tree cotton</name>
    <name type="synonym">Gossypium nanking</name>
    <dbReference type="NCBI Taxonomy" id="29729"/>
    <lineage>
        <taxon>Eukaryota</taxon>
        <taxon>Viridiplantae</taxon>
        <taxon>Streptophyta</taxon>
        <taxon>Embryophyta</taxon>
        <taxon>Tracheophyta</taxon>
        <taxon>Spermatophyta</taxon>
        <taxon>Magnoliopsida</taxon>
        <taxon>eudicotyledons</taxon>
        <taxon>Gunneridae</taxon>
        <taxon>Pentapetalae</taxon>
        <taxon>rosids</taxon>
        <taxon>malvids</taxon>
        <taxon>Malvales</taxon>
        <taxon>Malvaceae</taxon>
        <taxon>Malvoideae</taxon>
        <taxon>Gossypium</taxon>
    </lineage>
</organism>
<accession>A0ABR0QS73</accession>
<proteinExistence type="predicted"/>
<reference evidence="1 2" key="1">
    <citation type="submission" date="2023-03" db="EMBL/GenBank/DDBJ databases">
        <title>WGS of Gossypium arboreum.</title>
        <authorList>
            <person name="Yu D."/>
        </authorList>
    </citation>
    <scope>NUCLEOTIDE SEQUENCE [LARGE SCALE GENOMIC DNA]</scope>
    <source>
        <tissue evidence="1">Leaf</tissue>
    </source>
</reference>
<keyword evidence="2" id="KW-1185">Reference proteome</keyword>
<evidence type="ECO:0000313" key="1">
    <source>
        <dbReference type="EMBL" id="KAK5842176.1"/>
    </source>
</evidence>
<sequence>MSEKFININIEDLRACRLVRKQRTLIGVLYYWEQAHRLYASEVLLQAKLNWRTGKGANTKNLGNRSWRMVKQKQVMQRKRVVKMHKFPPQK</sequence>
<comment type="caution">
    <text evidence="1">The sequence shown here is derived from an EMBL/GenBank/DDBJ whole genome shotgun (WGS) entry which is preliminary data.</text>
</comment>
<dbReference type="Proteomes" id="UP001358586">
    <property type="component" value="Chromosome 2"/>
</dbReference>
<dbReference type="EMBL" id="JARKNE010000002">
    <property type="protein sequence ID" value="KAK5842176.1"/>
    <property type="molecule type" value="Genomic_DNA"/>
</dbReference>
<evidence type="ECO:0000313" key="2">
    <source>
        <dbReference type="Proteomes" id="UP001358586"/>
    </source>
</evidence>
<protein>
    <submittedName>
        <fullName evidence="1">Uncharacterized protein</fullName>
    </submittedName>
</protein>
<gene>
    <name evidence="1" type="ORF">PVK06_004506</name>
</gene>